<dbReference type="STRING" id="356829.BITS_0407"/>
<comment type="cofactor">
    <cofactor evidence="1 9">
        <name>Mg(2+)</name>
        <dbReference type="ChEBI" id="CHEBI:18420"/>
    </cofactor>
</comment>
<name>A0A087EJZ2_9BIFI</name>
<evidence type="ECO:0000256" key="9">
    <source>
        <dbReference type="HAMAP-Rule" id="MF_01471"/>
    </source>
</evidence>
<evidence type="ECO:0000256" key="5">
    <source>
        <dbReference type="ARBA" id="ARBA00022759"/>
    </source>
</evidence>
<keyword evidence="3 9" id="KW-0540">Nuclease</keyword>
<sequence length="110" mass="12784">MKIDEDSGGMWCLVMFDLPVLTKRERHDAAVFRHLLQDMGYCMIQFSVYARYSPTADGNRTTVLKVKENLPPNGKVRILHITDKQWSKSLRFANLRPQLEDETPDTLLLF</sequence>
<dbReference type="GO" id="GO:0043571">
    <property type="term" value="P:maintenance of CRISPR repeat elements"/>
    <property type="evidence" value="ECO:0007669"/>
    <property type="project" value="UniProtKB-UniRule"/>
</dbReference>
<dbReference type="RefSeq" id="WP_026642920.1">
    <property type="nucleotide sequence ID" value="NZ_JGZU01000003.1"/>
</dbReference>
<keyword evidence="11" id="KW-1185">Reference proteome</keyword>
<evidence type="ECO:0000256" key="2">
    <source>
        <dbReference type="ARBA" id="ARBA00009959"/>
    </source>
</evidence>
<dbReference type="SUPFAM" id="SSF143430">
    <property type="entry name" value="TTP0101/SSO1404-like"/>
    <property type="match status" value="1"/>
</dbReference>
<feature type="binding site" evidence="9">
    <location>
        <position position="17"/>
    </location>
    <ligand>
        <name>Mg(2+)</name>
        <dbReference type="ChEBI" id="CHEBI:18420"/>
        <note>catalytic</note>
    </ligand>
</feature>
<dbReference type="EMBL" id="JGZU01000003">
    <property type="protein sequence ID" value="KFJ08093.1"/>
    <property type="molecule type" value="Genomic_DNA"/>
</dbReference>
<dbReference type="OrthoDB" id="9791737at2"/>
<evidence type="ECO:0000256" key="6">
    <source>
        <dbReference type="ARBA" id="ARBA00022801"/>
    </source>
</evidence>
<dbReference type="HAMAP" id="MF_01471">
    <property type="entry name" value="Cas2"/>
    <property type="match status" value="1"/>
</dbReference>
<dbReference type="Proteomes" id="UP000029080">
    <property type="component" value="Unassembled WGS sequence"/>
</dbReference>
<proteinExistence type="inferred from homology"/>
<dbReference type="NCBIfam" id="TIGR01573">
    <property type="entry name" value="cas2"/>
    <property type="match status" value="1"/>
</dbReference>
<comment type="similarity">
    <text evidence="2 9">Belongs to the CRISPR-associated endoribonuclease Cas2 protein family.</text>
</comment>
<evidence type="ECO:0000313" key="10">
    <source>
        <dbReference type="EMBL" id="KFJ08093.1"/>
    </source>
</evidence>
<comment type="caution">
    <text evidence="10">The sequence shown here is derived from an EMBL/GenBank/DDBJ whole genome shotgun (WGS) entry which is preliminary data.</text>
</comment>
<comment type="function">
    <text evidence="9">CRISPR (clustered regularly interspaced short palindromic repeat), is an adaptive immune system that provides protection against mobile genetic elements (viruses, transposable elements and conjugative plasmids). CRISPR clusters contain sequences complementary to antecedent mobile elements and target invading nucleic acids. CRISPR clusters are transcribed and processed into CRISPR RNA (crRNA). Functions as a ssRNA-specific endoribonuclease. Involved in the integration of spacer DNA into the CRISPR cassette.</text>
</comment>
<dbReference type="eggNOG" id="COG3512">
    <property type="taxonomic scope" value="Bacteria"/>
</dbReference>
<dbReference type="Pfam" id="PF09827">
    <property type="entry name" value="CRISPR_Cas2"/>
    <property type="match status" value="1"/>
</dbReference>
<dbReference type="InterPro" id="IPR019199">
    <property type="entry name" value="Virulence_VapD/CRISPR_Cas2"/>
</dbReference>
<dbReference type="GO" id="GO:0051607">
    <property type="term" value="P:defense response to virus"/>
    <property type="evidence" value="ECO:0007669"/>
    <property type="project" value="UniProtKB-UniRule"/>
</dbReference>
<dbReference type="GO" id="GO:0004521">
    <property type="term" value="F:RNA endonuclease activity"/>
    <property type="evidence" value="ECO:0007669"/>
    <property type="project" value="InterPro"/>
</dbReference>
<dbReference type="GO" id="GO:0016787">
    <property type="term" value="F:hydrolase activity"/>
    <property type="evidence" value="ECO:0007669"/>
    <property type="project" value="UniProtKB-KW"/>
</dbReference>
<accession>A0A087EJZ2</accession>
<keyword evidence="8 9" id="KW-0051">Antiviral defense</keyword>
<keyword evidence="5 9" id="KW-0255">Endonuclease</keyword>
<dbReference type="AlphaFoldDB" id="A0A087EJZ2"/>
<evidence type="ECO:0000256" key="7">
    <source>
        <dbReference type="ARBA" id="ARBA00022842"/>
    </source>
</evidence>
<evidence type="ECO:0000256" key="3">
    <source>
        <dbReference type="ARBA" id="ARBA00022722"/>
    </source>
</evidence>
<reference evidence="10 11" key="1">
    <citation type="submission" date="2014-03" db="EMBL/GenBank/DDBJ databases">
        <title>Genomics of Bifidobacteria.</title>
        <authorList>
            <person name="Ventura M."/>
            <person name="Milani C."/>
            <person name="Lugli G.A."/>
        </authorList>
    </citation>
    <scope>NUCLEOTIDE SEQUENCE [LARGE SCALE GENOMIC DNA]</scope>
    <source>
        <strain evidence="10 11">JCM 13495</strain>
    </source>
</reference>
<dbReference type="GO" id="GO:0046872">
    <property type="term" value="F:metal ion binding"/>
    <property type="evidence" value="ECO:0007669"/>
    <property type="project" value="UniProtKB-UniRule"/>
</dbReference>
<protein>
    <recommendedName>
        <fullName evidence="9">CRISPR-associated endoribonuclease Cas2</fullName>
        <ecNumber evidence="9">3.1.-.-</ecNumber>
    </recommendedName>
</protein>
<evidence type="ECO:0000313" key="11">
    <source>
        <dbReference type="Proteomes" id="UP000029080"/>
    </source>
</evidence>
<dbReference type="InterPro" id="IPR021127">
    <property type="entry name" value="CRISPR_associated_Cas2"/>
</dbReference>
<evidence type="ECO:0000256" key="1">
    <source>
        <dbReference type="ARBA" id="ARBA00001946"/>
    </source>
</evidence>
<organism evidence="10 11">
    <name type="scientific">Bifidobacterium tsurumiense</name>
    <dbReference type="NCBI Taxonomy" id="356829"/>
    <lineage>
        <taxon>Bacteria</taxon>
        <taxon>Bacillati</taxon>
        <taxon>Actinomycetota</taxon>
        <taxon>Actinomycetes</taxon>
        <taxon>Bifidobacteriales</taxon>
        <taxon>Bifidobacteriaceae</taxon>
        <taxon>Bifidobacterium</taxon>
    </lineage>
</organism>
<comment type="subunit">
    <text evidence="9">Homodimer, forms a heterotetramer with a Cas1 homodimer.</text>
</comment>
<keyword evidence="7 9" id="KW-0460">Magnesium</keyword>
<evidence type="ECO:0000256" key="4">
    <source>
        <dbReference type="ARBA" id="ARBA00022723"/>
    </source>
</evidence>
<evidence type="ECO:0000256" key="8">
    <source>
        <dbReference type="ARBA" id="ARBA00023118"/>
    </source>
</evidence>
<gene>
    <name evidence="9" type="primary">cas2</name>
    <name evidence="10" type="ORF">BITS_0407</name>
</gene>
<keyword evidence="6 9" id="KW-0378">Hydrolase</keyword>
<keyword evidence="4 9" id="KW-0479">Metal-binding</keyword>
<dbReference type="EC" id="3.1.-.-" evidence="9"/>